<comment type="similarity">
    <text evidence="1">Belongs to the ribosome-inactivating protein family.</text>
</comment>
<dbReference type="GO" id="GO:0030598">
    <property type="term" value="F:rRNA N-glycosylase activity"/>
    <property type="evidence" value="ECO:0007669"/>
    <property type="project" value="UniProtKB-EC"/>
</dbReference>
<proteinExistence type="inferred from homology"/>
<dbReference type="GO" id="GO:0017148">
    <property type="term" value="P:negative regulation of translation"/>
    <property type="evidence" value="ECO:0007669"/>
    <property type="project" value="UniProtKB-KW"/>
</dbReference>
<dbReference type="Pfam" id="PF00161">
    <property type="entry name" value="RIP"/>
    <property type="match status" value="1"/>
</dbReference>
<name>A0A3L6QE15_PANMI</name>
<keyword evidence="3" id="KW-1185">Reference proteome</keyword>
<keyword evidence="1" id="KW-0800">Toxin</keyword>
<dbReference type="GO" id="GO:0090729">
    <property type="term" value="F:toxin activity"/>
    <property type="evidence" value="ECO:0007669"/>
    <property type="project" value="UniProtKB-KW"/>
</dbReference>
<dbReference type="SUPFAM" id="SSF56371">
    <property type="entry name" value="Ribosome inactivating proteins (RIP)"/>
    <property type="match status" value="1"/>
</dbReference>
<keyword evidence="1" id="KW-0378">Hydrolase</keyword>
<dbReference type="EC" id="3.2.2.22" evidence="1"/>
<dbReference type="GO" id="GO:0006952">
    <property type="term" value="P:defense response"/>
    <property type="evidence" value="ECO:0007669"/>
    <property type="project" value="UniProtKB-KW"/>
</dbReference>
<dbReference type="OrthoDB" id="10574519at2759"/>
<gene>
    <name evidence="2" type="ORF">C2845_PM12G03870</name>
</gene>
<dbReference type="InterPro" id="IPR036041">
    <property type="entry name" value="Ribosome-inact_prot_sf"/>
</dbReference>
<keyword evidence="1" id="KW-0611">Plant defense</keyword>
<dbReference type="InterPro" id="IPR001574">
    <property type="entry name" value="Ribosome_inactivat_prot"/>
</dbReference>
<dbReference type="InterPro" id="IPR016138">
    <property type="entry name" value="Ribosome_inactivat_prot_sub1"/>
</dbReference>
<evidence type="ECO:0000313" key="3">
    <source>
        <dbReference type="Proteomes" id="UP000275267"/>
    </source>
</evidence>
<dbReference type="EMBL" id="PQIB02000012">
    <property type="protein sequence ID" value="RLM77962.1"/>
    <property type="molecule type" value="Genomic_DNA"/>
</dbReference>
<protein>
    <recommendedName>
        <fullName evidence="1">rRNA N-glycosylase</fullName>
        <ecNumber evidence="1">3.2.2.22</ecNumber>
    </recommendedName>
</protein>
<organism evidence="2 3">
    <name type="scientific">Panicum miliaceum</name>
    <name type="common">Proso millet</name>
    <name type="synonym">Broomcorn millet</name>
    <dbReference type="NCBI Taxonomy" id="4540"/>
    <lineage>
        <taxon>Eukaryota</taxon>
        <taxon>Viridiplantae</taxon>
        <taxon>Streptophyta</taxon>
        <taxon>Embryophyta</taxon>
        <taxon>Tracheophyta</taxon>
        <taxon>Spermatophyta</taxon>
        <taxon>Magnoliopsida</taxon>
        <taxon>Liliopsida</taxon>
        <taxon>Poales</taxon>
        <taxon>Poaceae</taxon>
        <taxon>PACMAD clade</taxon>
        <taxon>Panicoideae</taxon>
        <taxon>Panicodae</taxon>
        <taxon>Paniceae</taxon>
        <taxon>Panicinae</taxon>
        <taxon>Panicum</taxon>
        <taxon>Panicum sect. Panicum</taxon>
    </lineage>
</organism>
<sequence length="284" mass="31960">MAEPAPENTMFAGEPGGYGPGHKDLIQRILQLLAGVIEPFGVNFDGDHHTVQRTADGGFFKIIMGLPPEYITPGQPEDVIFVLSLYDLYLLGFLDGNKWRFFDDARLEGTGHLDEDDKHEWEKLGFEGGYSGDVFNTVKLGFNELLLTHNTLTNYSKRVKEERDDIVNALLRIMFVIPEVARFPAWLEHLQFAFSRNNNTVKLKPKPVDKSVMDAELEAKYPKKQILPDYDLGDGDEDVAALAAAKDDGIVEEELEDEDFAAAAKDEDTIEELEDEMPRIILVK</sequence>
<comment type="caution">
    <text evidence="2">The sequence shown here is derived from an EMBL/GenBank/DDBJ whole genome shotgun (WGS) entry which is preliminary data.</text>
</comment>
<keyword evidence="1" id="KW-0652">Protein synthesis inhibitor</keyword>
<evidence type="ECO:0000256" key="1">
    <source>
        <dbReference type="RuleBase" id="RU004915"/>
    </source>
</evidence>
<reference evidence="3" key="1">
    <citation type="journal article" date="2019" name="Nat. Commun.">
        <title>The genome of broomcorn millet.</title>
        <authorList>
            <person name="Zou C."/>
            <person name="Miki D."/>
            <person name="Li D."/>
            <person name="Tang Q."/>
            <person name="Xiao L."/>
            <person name="Rajput S."/>
            <person name="Deng P."/>
            <person name="Jia W."/>
            <person name="Huang R."/>
            <person name="Zhang M."/>
            <person name="Sun Y."/>
            <person name="Hu J."/>
            <person name="Fu X."/>
            <person name="Schnable P.S."/>
            <person name="Li F."/>
            <person name="Zhang H."/>
            <person name="Feng B."/>
            <person name="Zhu X."/>
            <person name="Liu R."/>
            <person name="Schnable J.C."/>
            <person name="Zhu J.-K."/>
            <person name="Zhang H."/>
        </authorList>
    </citation>
    <scope>NUCLEOTIDE SEQUENCE [LARGE SCALE GENOMIC DNA]</scope>
</reference>
<dbReference type="Proteomes" id="UP000275267">
    <property type="component" value="Unassembled WGS sequence"/>
</dbReference>
<comment type="catalytic activity">
    <reaction evidence="1">
        <text>Endohydrolysis of the N-glycosidic bond at one specific adenosine on the 28S rRNA.</text>
        <dbReference type="EC" id="3.2.2.22"/>
    </reaction>
</comment>
<dbReference type="AlphaFoldDB" id="A0A3L6QE15"/>
<evidence type="ECO:0000313" key="2">
    <source>
        <dbReference type="EMBL" id="RLM77962.1"/>
    </source>
</evidence>
<accession>A0A3L6QE15</accession>
<dbReference type="Gene3D" id="3.40.420.10">
    <property type="entry name" value="Ricin (A subunit), domain 1"/>
    <property type="match status" value="1"/>
</dbReference>